<dbReference type="Gene3D" id="1.10.10.10">
    <property type="entry name" value="Winged helix-like DNA-binding domain superfamily/Winged helix DNA-binding domain"/>
    <property type="match status" value="1"/>
</dbReference>
<dbReference type="EMBL" id="CP113797">
    <property type="protein sequence ID" value="WAL58996.1"/>
    <property type="molecule type" value="Genomic_DNA"/>
</dbReference>
<feature type="domain" description="HTH gntR-type" evidence="5">
    <location>
        <begin position="31"/>
        <end position="101"/>
    </location>
</feature>
<evidence type="ECO:0000256" key="2">
    <source>
        <dbReference type="ARBA" id="ARBA00023125"/>
    </source>
</evidence>
<dbReference type="InterPro" id="IPR036388">
    <property type="entry name" value="WH-like_DNA-bd_sf"/>
</dbReference>
<dbReference type="CDD" id="cd07377">
    <property type="entry name" value="WHTH_GntR"/>
    <property type="match status" value="1"/>
</dbReference>
<keyword evidence="1" id="KW-0805">Transcription regulation</keyword>
<evidence type="ECO:0000313" key="7">
    <source>
        <dbReference type="Proteomes" id="UP001163152"/>
    </source>
</evidence>
<dbReference type="GO" id="GO:0003677">
    <property type="term" value="F:DNA binding"/>
    <property type="evidence" value="ECO:0007669"/>
    <property type="project" value="UniProtKB-KW"/>
</dbReference>
<dbReference type="RefSeq" id="WP_268608479.1">
    <property type="nucleotide sequence ID" value="NZ_CP113797.1"/>
</dbReference>
<organism evidence="6 7">
    <name type="scientific">Thermocoleostomius sinensis A174</name>
    <dbReference type="NCBI Taxonomy" id="2016057"/>
    <lineage>
        <taxon>Bacteria</taxon>
        <taxon>Bacillati</taxon>
        <taxon>Cyanobacteriota</taxon>
        <taxon>Cyanophyceae</taxon>
        <taxon>Oculatellales</taxon>
        <taxon>Oculatellaceae</taxon>
        <taxon>Thermocoleostomius</taxon>
    </lineage>
</organism>
<dbReference type="SMART" id="SM00895">
    <property type="entry name" value="FCD"/>
    <property type="match status" value="1"/>
</dbReference>
<name>A0A9E9C3I3_9CYAN</name>
<dbReference type="PROSITE" id="PS50949">
    <property type="entry name" value="HTH_GNTR"/>
    <property type="match status" value="1"/>
</dbReference>
<dbReference type="InterPro" id="IPR008920">
    <property type="entry name" value="TF_FadR/GntR_C"/>
</dbReference>
<feature type="compositionally biased region" description="Polar residues" evidence="4">
    <location>
        <begin position="9"/>
        <end position="19"/>
    </location>
</feature>
<dbReference type="GO" id="GO:0003700">
    <property type="term" value="F:DNA-binding transcription factor activity"/>
    <property type="evidence" value="ECO:0007669"/>
    <property type="project" value="InterPro"/>
</dbReference>
<dbReference type="AlphaFoldDB" id="A0A9E9C3I3"/>
<dbReference type="PANTHER" id="PTHR43537:SF5">
    <property type="entry name" value="UXU OPERON TRANSCRIPTIONAL REGULATOR"/>
    <property type="match status" value="1"/>
</dbReference>
<dbReference type="Pfam" id="PF00392">
    <property type="entry name" value="GntR"/>
    <property type="match status" value="1"/>
</dbReference>
<dbReference type="InterPro" id="IPR011711">
    <property type="entry name" value="GntR_C"/>
</dbReference>
<dbReference type="SUPFAM" id="SSF48008">
    <property type="entry name" value="GntR ligand-binding domain-like"/>
    <property type="match status" value="1"/>
</dbReference>
<dbReference type="PANTHER" id="PTHR43537">
    <property type="entry name" value="TRANSCRIPTIONAL REGULATOR, GNTR FAMILY"/>
    <property type="match status" value="1"/>
</dbReference>
<dbReference type="Gene3D" id="1.20.120.530">
    <property type="entry name" value="GntR ligand-binding domain-like"/>
    <property type="match status" value="1"/>
</dbReference>
<dbReference type="Pfam" id="PF07729">
    <property type="entry name" value="FCD"/>
    <property type="match status" value="1"/>
</dbReference>
<dbReference type="Proteomes" id="UP001163152">
    <property type="component" value="Chromosome"/>
</dbReference>
<dbReference type="KEGG" id="tsin:OXH18_17695"/>
<evidence type="ECO:0000259" key="5">
    <source>
        <dbReference type="PROSITE" id="PS50949"/>
    </source>
</evidence>
<gene>
    <name evidence="6" type="ORF">OXH18_17695</name>
</gene>
<dbReference type="SMART" id="SM00345">
    <property type="entry name" value="HTH_GNTR"/>
    <property type="match status" value="1"/>
</dbReference>
<evidence type="ECO:0000256" key="1">
    <source>
        <dbReference type="ARBA" id="ARBA00023015"/>
    </source>
</evidence>
<evidence type="ECO:0000256" key="4">
    <source>
        <dbReference type="SAM" id="MobiDB-lite"/>
    </source>
</evidence>
<dbReference type="InterPro" id="IPR036390">
    <property type="entry name" value="WH_DNA-bd_sf"/>
</dbReference>
<keyword evidence="7" id="KW-1185">Reference proteome</keyword>
<dbReference type="InterPro" id="IPR000524">
    <property type="entry name" value="Tscrpt_reg_HTH_GntR"/>
</dbReference>
<evidence type="ECO:0000313" key="6">
    <source>
        <dbReference type="EMBL" id="WAL58996.1"/>
    </source>
</evidence>
<sequence length="253" mass="28065">MPTPRHVSSPISQRSTQRSADALLRGPKPTINPFEVTLERLGSAIKMGLYEPGDQLPSERDIAKLMGISRATVREAIRLLVEQGILTVKRGRSGGTFVSENPPSEALLELRRRLHTSGATLSEILDHRLVVETGIVELAAQRAQADQLEELQALVNVMQQADSYAVYRKLDIRFHLLIAKATQTNRLPAIVADIHSELSDLLQTAPYSRSQQSHSTQQHQEILDAMQQQDGVSAREVMQEHILATNSFLKGLL</sequence>
<proteinExistence type="predicted"/>
<keyword evidence="3" id="KW-0804">Transcription</keyword>
<dbReference type="PRINTS" id="PR00035">
    <property type="entry name" value="HTHGNTR"/>
</dbReference>
<keyword evidence="2" id="KW-0238">DNA-binding</keyword>
<accession>A0A9E9C3I3</accession>
<evidence type="ECO:0000256" key="3">
    <source>
        <dbReference type="ARBA" id="ARBA00023163"/>
    </source>
</evidence>
<feature type="region of interest" description="Disordered" evidence="4">
    <location>
        <begin position="1"/>
        <end position="26"/>
    </location>
</feature>
<protein>
    <submittedName>
        <fullName evidence="6">FCD domain-containing protein</fullName>
    </submittedName>
</protein>
<dbReference type="SUPFAM" id="SSF46785">
    <property type="entry name" value="Winged helix' DNA-binding domain"/>
    <property type="match status" value="1"/>
</dbReference>
<reference evidence="6" key="1">
    <citation type="submission" date="2022-12" db="EMBL/GenBank/DDBJ databases">
        <title>Polyphasic identification of a Novel Hot-Spring Cyanobacterium Ocullathermofonsia sinensis gen nov. sp. nov. and Genomic Insights on its Adaptations to the Thermal Habitat.</title>
        <authorList>
            <person name="Daroch M."/>
            <person name="Tang J."/>
            <person name="Jiang Y."/>
        </authorList>
    </citation>
    <scope>NUCLEOTIDE SEQUENCE</scope>
    <source>
        <strain evidence="6">PKUAC-SCTA174</strain>
    </source>
</reference>